<dbReference type="Proteomes" id="UP000188820">
    <property type="component" value="Unassembled WGS sequence"/>
</dbReference>
<keyword evidence="1" id="KW-0812">Transmembrane</keyword>
<reference evidence="2 3" key="1">
    <citation type="submission" date="2016-10" db="EMBL/GenBank/DDBJ databases">
        <title>Rodentibacter gen. nov. and new species.</title>
        <authorList>
            <person name="Christensen H."/>
        </authorList>
    </citation>
    <scope>NUCLEOTIDE SEQUENCE [LARGE SCALE GENOMIC DNA]</scope>
    <source>
        <strain evidence="2 3">1998236014</strain>
    </source>
</reference>
<keyword evidence="1" id="KW-1133">Transmembrane helix</keyword>
<protein>
    <submittedName>
        <fullName evidence="2">Uncharacterized protein</fullName>
    </submittedName>
</protein>
<sequence length="65" mass="7542">MDILVNLVKLFVIYSLFPIFTVKFIFKFTPLKKFVQTDVEKVIGTVIIISMILVIYFVEKNIGTL</sequence>
<comment type="caution">
    <text evidence="2">The sequence shown here is derived from an EMBL/GenBank/DDBJ whole genome shotgun (WGS) entry which is preliminary data.</text>
</comment>
<feature type="transmembrane region" description="Helical" evidence="1">
    <location>
        <begin position="6"/>
        <end position="26"/>
    </location>
</feature>
<name>A0ABX3KX86_9PAST</name>
<accession>A0ABX3KX86</accession>
<organism evidence="2 3">
    <name type="scientific">Rodentibacter caecimuris</name>
    <dbReference type="NCBI Taxonomy" id="1796644"/>
    <lineage>
        <taxon>Bacteria</taxon>
        <taxon>Pseudomonadati</taxon>
        <taxon>Pseudomonadota</taxon>
        <taxon>Gammaproteobacteria</taxon>
        <taxon>Pasteurellales</taxon>
        <taxon>Pasteurellaceae</taxon>
        <taxon>Rodentibacter</taxon>
    </lineage>
</organism>
<evidence type="ECO:0000256" key="1">
    <source>
        <dbReference type="SAM" id="Phobius"/>
    </source>
</evidence>
<keyword evidence="1" id="KW-0472">Membrane</keyword>
<evidence type="ECO:0000313" key="2">
    <source>
        <dbReference type="EMBL" id="OOF69835.1"/>
    </source>
</evidence>
<proteinExistence type="predicted"/>
<feature type="transmembrane region" description="Helical" evidence="1">
    <location>
        <begin position="38"/>
        <end position="58"/>
    </location>
</feature>
<dbReference type="EMBL" id="MLAA01000022">
    <property type="protein sequence ID" value="OOF69835.1"/>
    <property type="molecule type" value="Genomic_DNA"/>
</dbReference>
<gene>
    <name evidence="2" type="ORF">BKG89_05205</name>
</gene>
<evidence type="ECO:0000313" key="3">
    <source>
        <dbReference type="Proteomes" id="UP000188820"/>
    </source>
</evidence>
<keyword evidence="3" id="KW-1185">Reference proteome</keyword>